<feature type="region of interest" description="Disordered" evidence="2">
    <location>
        <begin position="2014"/>
        <end position="2036"/>
    </location>
</feature>
<feature type="region of interest" description="Disordered" evidence="2">
    <location>
        <begin position="1030"/>
        <end position="1049"/>
    </location>
</feature>
<dbReference type="InterPro" id="IPR050517">
    <property type="entry name" value="DDR_Repair_Kinase"/>
</dbReference>
<evidence type="ECO:0000259" key="5">
    <source>
        <dbReference type="PROSITE" id="PS51189"/>
    </source>
</evidence>
<dbReference type="InterPro" id="IPR000403">
    <property type="entry name" value="PI3/4_kinase_cat_dom"/>
</dbReference>
<keyword evidence="8" id="KW-1185">Reference proteome</keyword>
<dbReference type="Pfam" id="PF02260">
    <property type="entry name" value="FATC"/>
    <property type="match status" value="1"/>
</dbReference>
<dbReference type="FunFam" id="1.10.1070.11:FF:000026">
    <property type="entry name" value="Phosphotransferases/inositol or phosphatidylinositol kinase"/>
    <property type="match status" value="1"/>
</dbReference>
<comment type="similarity">
    <text evidence="1">Belongs to the PI3/PI4-kinase family. TRA1 subfamily.</text>
</comment>
<dbReference type="SMART" id="SM01343">
    <property type="entry name" value="FATC"/>
    <property type="match status" value="1"/>
</dbReference>
<dbReference type="InterPro" id="IPR016024">
    <property type="entry name" value="ARM-type_fold"/>
</dbReference>
<name>A0AAD8WTP0_LOLMU</name>
<feature type="region of interest" description="Disordered" evidence="2">
    <location>
        <begin position="793"/>
        <end position="814"/>
    </location>
</feature>
<dbReference type="PROSITE" id="PS51189">
    <property type="entry name" value="FAT"/>
    <property type="match status" value="1"/>
</dbReference>
<dbReference type="Gene3D" id="1.10.1070.11">
    <property type="entry name" value="Phosphatidylinositol 3-/4-kinase, catalytic domain"/>
    <property type="match status" value="1"/>
</dbReference>
<feature type="chain" id="PRO_5042111913" description="Non-specific serine/threonine protein kinase" evidence="3">
    <location>
        <begin position="17"/>
        <end position="2607"/>
    </location>
</feature>
<dbReference type="InterPro" id="IPR036940">
    <property type="entry name" value="PI3/4_kinase_cat_sf"/>
</dbReference>
<feature type="domain" description="FAT" evidence="5">
    <location>
        <begin position="1400"/>
        <end position="1944"/>
    </location>
</feature>
<dbReference type="InterPro" id="IPR046805">
    <property type="entry name" value="Tra1_ring"/>
</dbReference>
<evidence type="ECO:0000313" key="8">
    <source>
        <dbReference type="Proteomes" id="UP001231189"/>
    </source>
</evidence>
<dbReference type="GO" id="GO:0005634">
    <property type="term" value="C:nucleus"/>
    <property type="evidence" value="ECO:0007669"/>
    <property type="project" value="TreeGrafter"/>
</dbReference>
<feature type="domain" description="FATC" evidence="6">
    <location>
        <begin position="2575"/>
        <end position="2607"/>
    </location>
</feature>
<dbReference type="GO" id="GO:0006281">
    <property type="term" value="P:DNA repair"/>
    <property type="evidence" value="ECO:0007669"/>
    <property type="project" value="TreeGrafter"/>
</dbReference>
<dbReference type="SMART" id="SM00146">
    <property type="entry name" value="PI3Kc"/>
    <property type="match status" value="1"/>
</dbReference>
<dbReference type="SUPFAM" id="SSF56112">
    <property type="entry name" value="Protein kinase-like (PK-like)"/>
    <property type="match status" value="1"/>
</dbReference>
<comment type="caution">
    <text evidence="7">The sequence shown here is derived from an EMBL/GenBank/DDBJ whole genome shotgun (WGS) entry which is preliminary data.</text>
</comment>
<evidence type="ECO:0000259" key="6">
    <source>
        <dbReference type="PROSITE" id="PS51190"/>
    </source>
</evidence>
<dbReference type="InterPro" id="IPR011009">
    <property type="entry name" value="Kinase-like_dom_sf"/>
</dbReference>
<dbReference type="PROSITE" id="PS51190">
    <property type="entry name" value="FATC"/>
    <property type="match status" value="1"/>
</dbReference>
<dbReference type="CDD" id="cd05163">
    <property type="entry name" value="PIKK_TRRAP"/>
    <property type="match status" value="1"/>
</dbReference>
<sequence>MHFFLLFPSQVGTVTALNFCLALRPPLLKLSPELVNFLQEALQIAEADETVWVTKLMNAKIVMTWNKLRTACIELLCTAMAWGDLKAPNHSDLRAKIISMFFKSLTCRTTEIVSVAKEGLRQVVQQQRMPKDLLQSSLRPILVNLAQTRSLTMPLLQGLARLLELLSNWFNVTLGAKLLDHLKKWLEPEKLAQSQKSWKAGDEPKIAAAMIELFHLLPPAASKFLDELVTLVIDLEKALPEDQFYSEINSPYRAPLSKFLNRYAVDAVDYFLARLSHPKYFRRFMYIICSDTGELRDELAKSPQKILSSAFSQFYSQSEAASAQLPSLGPANELLSSVKDEGTGATIDSFTGQSSSNMVTGSDSYFNGLELISTLVKLMPEWLRDNRVVFDTLLLAWKSPARIARLQNEQELSLPQVMESKRLIKCFLNYLRHDRTEVGALFDMLSIFLYRSRIDYSFLKEFYVIEVAEGYAPDLKKTILSHFLNIFQLKQYGQDHLVVAMQILILPMLAHSFQNGQSWEVVDPSIVKIIVDKLLDPPEEVSAEYDEPLRIELLQLATLLLKYLQNDLVHHRKELIKFGWNHLKREDNSSKQWAFVNVCHFLEAYQAPEKIILQVFIALLRTCQPENKLLVKQALDILMPALPRRLPPGDTRMPIWIRYTKKILVEEGHSIPNMIHIFQLIVRHADLFYSCRAHFVPQMVNSLSRLGLPYNTTAENRRLAIELAGLVVAWERQRQSEMKVVQESENQNQIVDMLSPTVIGGDPKRSSDVPMFADDLSKRVKVEQGLQPLGVMSPGGASIPNIETPGSSGQPDEEYKPNAAMEEMIITFLIRVSLVIEPKEKESTSMYKQALDLLTQALEVWPNANVKFNYLEKLLGNLTPSQSKDPATALAQGLDVMNKVLEKQPRLFIRNNINHISQILEPCFNNKMLDAGKSLCSLLKMVFSAFPLEAATTPQEIKTLYRSVQDLIQKHLAAVTTPQISLEPSNANSIISFALFVLNALAEVQKNFIDPFIGLLLRVLQRLARDMGSTAGSVRQGQRPEMDSAVSSRPTVDSTVISNMKTVLSLISERVMGSSEYRRNMGVILQTFLSERGTDSSVLLCILDMIKTWIEDDYSLSSSAGSVNSLNPKEIVTYLQKLSLVDRKSFPSSAQEEWDAKYLELLYSLCGDSTKYPLASRQEYFHKVERQHMLGFRAKDPEMRKRFFRLYHDYVGKTLFARLQFIIQTQDWEAVSDVFWLKQGLDLILAILVENEPITLASNSARLPPLTVGGSVPDRIIMPQQGPDAHESLDGTSLSFDSLTTRHSQFLNEASKLVVADVMAPLKELAFADPNVAYHLWVLVFPIVWVTLHKEEQVALAKPIIALLSKDYHKRQQGCRPNVAQALLEGLHLSHPQPRMPSELIKYIGKTCNAWHTSIALLESHMLLMNEAKCSESLAELYRLLNEDDMRYGLWKRRSITAETRAGLSLVQHGYWQQAQTLFYQAMIKATQGTYNNTVPKAEMCLWEEQWLSCATQLGQWEVLADFGKGVENYDILLDCLWKVPDWAYMKENVIPKAQVEETPKLRLIQAFFTLHDKGTNGVGEAENLVSKGVELALEHWWQLPEMSVQSRIPPLQQFQQLVEVKESSKILLDIANGNKPASGSSGANSNNQNTFADLKDILETWRLRTPNDWDSTTIWYDLLQWRNEMYNSVIDAFKDFGQTNPQLHHLGYRDKAWNVNKLAHITRKHGLPDVCVTILDKMYGHATMEVQEAFVKICEQAKAYLNMKGELVSGLNLINNTNLEFFPVKNKAEIFRLKGDFMLKMNDCENANVAYSNAITLFKHLPKGWISWGNYCDMVFKETNEEVWLEYAASCFFQGIKYGVPNSRSHLARILYLLSFDTQNEPVGRALDKYLEQLPHWVWLSWIPQLLLSLQRSEAQHCKLVLLKIAQVYPQALYYWLRTYLMERRDVATKTEMGRNMLAQQRMQQAMLANNAANNVGGNLASDNQVHQAAQSGGAAGPHEGGNLQGQELDRSAVEGGTSTGHDQGQQSSTGAEGSQIALRRNNGLGWVTSAASAFDAAKDIMEALRSKHTNLANELELLLSEIGSRFVTLPEERLLAVVNALLHRCYKYPTATTGEVPQSLKKELSGVCRACFSQDAVNKHVDFVKEYKQDFERDLDPDSATTFPATLAELTERLKHWKNVLQSNVEDRFPAILKLEEESKILRDFHVVDVELPGQYFTDQEVAPDHTVKLDRVGPDIPIVRRHGSSFRRLTLIGSDGSQRHFIVQTSLTPNARSDERMLQLFRVLNKMFDKHKESRRRHLAIHTPIIIPVWSQVRMVEDDLMYSTFLEVYEINCARHNREADSPITIFKEQLNQAISGQVSPEQVVELRLQAYSEITKNIVNDNIFSQYMHKILPTGNHLWTFKKQFAIQVALSCFMSYMLQIGGRAPNKILFAKNTGKIFQTDFHPAYDPNGLIEFNELVPFRLTRNMQAFFSNFGVEGLIVSAMCSAAQSVVSPKQSQHIWHHLAMFFRDELLSWSWRRPLGIPSVPVAAGMINPLDFQQKVVNNVEHVINRIKSISPHYLADEEENTTEPPQSVQRGVTDLVEAALSSRNLCMMDPTWHPWF</sequence>
<dbReference type="PANTHER" id="PTHR11139:SF1">
    <property type="entry name" value="TRANSFORMATION_TRANSCRIPTION DOMAIN-ASSOCIATED PROTEIN"/>
    <property type="match status" value="1"/>
</dbReference>
<dbReference type="Pfam" id="PF00454">
    <property type="entry name" value="PI3_PI4_kinase"/>
    <property type="match status" value="1"/>
</dbReference>
<evidence type="ECO:0000256" key="2">
    <source>
        <dbReference type="SAM" id="MobiDB-lite"/>
    </source>
</evidence>
<dbReference type="Pfam" id="PF20206">
    <property type="entry name" value="Tra1_ring"/>
    <property type="match status" value="1"/>
</dbReference>
<dbReference type="GO" id="GO:0035267">
    <property type="term" value="C:NuA4 histone acetyltransferase complex"/>
    <property type="evidence" value="ECO:0007669"/>
    <property type="project" value="TreeGrafter"/>
</dbReference>
<dbReference type="InterPro" id="IPR014009">
    <property type="entry name" value="PIK_FAT"/>
</dbReference>
<keyword evidence="3" id="KW-0732">Signal</keyword>
<dbReference type="EMBL" id="JAUUTY010000002">
    <property type="protein sequence ID" value="KAK1678376.1"/>
    <property type="molecule type" value="Genomic_DNA"/>
</dbReference>
<evidence type="ECO:0000256" key="3">
    <source>
        <dbReference type="SAM" id="SignalP"/>
    </source>
</evidence>
<dbReference type="PANTHER" id="PTHR11139">
    <property type="entry name" value="ATAXIA TELANGIECTASIA MUTATED ATM -RELATED"/>
    <property type="match status" value="1"/>
</dbReference>
<dbReference type="PROSITE" id="PS50290">
    <property type="entry name" value="PI3_4_KINASE_3"/>
    <property type="match status" value="1"/>
</dbReference>
<evidence type="ECO:0008006" key="9">
    <source>
        <dbReference type="Google" id="ProtNLM"/>
    </source>
</evidence>
<dbReference type="Proteomes" id="UP001231189">
    <property type="component" value="Unassembled WGS sequence"/>
</dbReference>
<dbReference type="GO" id="GO:0000124">
    <property type="term" value="C:SAGA complex"/>
    <property type="evidence" value="ECO:0007669"/>
    <property type="project" value="TreeGrafter"/>
</dbReference>
<protein>
    <recommendedName>
        <fullName evidence="9">Non-specific serine/threonine protein kinase</fullName>
    </recommendedName>
</protein>
<accession>A0AAD8WTP0</accession>
<evidence type="ECO:0000259" key="4">
    <source>
        <dbReference type="PROSITE" id="PS50290"/>
    </source>
</evidence>
<evidence type="ECO:0000256" key="1">
    <source>
        <dbReference type="ARBA" id="ARBA00007234"/>
    </source>
</evidence>
<gene>
    <name evidence="7" type="ORF">QYE76_039224</name>
</gene>
<feature type="signal peptide" evidence="3">
    <location>
        <begin position="1"/>
        <end position="16"/>
    </location>
</feature>
<evidence type="ECO:0000313" key="7">
    <source>
        <dbReference type="EMBL" id="KAK1678376.1"/>
    </source>
</evidence>
<organism evidence="7 8">
    <name type="scientific">Lolium multiflorum</name>
    <name type="common">Italian ryegrass</name>
    <name type="synonym">Lolium perenne subsp. multiflorum</name>
    <dbReference type="NCBI Taxonomy" id="4521"/>
    <lineage>
        <taxon>Eukaryota</taxon>
        <taxon>Viridiplantae</taxon>
        <taxon>Streptophyta</taxon>
        <taxon>Embryophyta</taxon>
        <taxon>Tracheophyta</taxon>
        <taxon>Spermatophyta</taxon>
        <taxon>Magnoliopsida</taxon>
        <taxon>Liliopsida</taxon>
        <taxon>Poales</taxon>
        <taxon>Poaceae</taxon>
        <taxon>BOP clade</taxon>
        <taxon>Pooideae</taxon>
        <taxon>Poodae</taxon>
        <taxon>Poeae</taxon>
        <taxon>Poeae Chloroplast Group 2 (Poeae type)</taxon>
        <taxon>Loliodinae</taxon>
        <taxon>Loliinae</taxon>
        <taxon>Lolium</taxon>
    </lineage>
</organism>
<feature type="compositionally biased region" description="Polar residues" evidence="2">
    <location>
        <begin position="2021"/>
        <end position="2034"/>
    </location>
</feature>
<feature type="region of interest" description="Disordered" evidence="2">
    <location>
        <begin position="1988"/>
        <end position="2007"/>
    </location>
</feature>
<feature type="domain" description="PI3K/PI4K catalytic" evidence="4">
    <location>
        <begin position="2236"/>
        <end position="2562"/>
    </location>
</feature>
<dbReference type="GO" id="GO:0006355">
    <property type="term" value="P:regulation of DNA-templated transcription"/>
    <property type="evidence" value="ECO:0007669"/>
    <property type="project" value="TreeGrafter"/>
</dbReference>
<dbReference type="SUPFAM" id="SSF48371">
    <property type="entry name" value="ARM repeat"/>
    <property type="match status" value="1"/>
</dbReference>
<proteinExistence type="inferred from homology"/>
<dbReference type="InterPro" id="IPR003152">
    <property type="entry name" value="FATC_dom"/>
</dbReference>
<feature type="compositionally biased region" description="Gly residues" evidence="2">
    <location>
        <begin position="1995"/>
        <end position="2005"/>
    </location>
</feature>
<reference evidence="7" key="1">
    <citation type="submission" date="2023-07" db="EMBL/GenBank/DDBJ databases">
        <title>A chromosome-level genome assembly of Lolium multiflorum.</title>
        <authorList>
            <person name="Chen Y."/>
            <person name="Copetti D."/>
            <person name="Kolliker R."/>
            <person name="Studer B."/>
        </authorList>
    </citation>
    <scope>NUCLEOTIDE SEQUENCE</scope>
    <source>
        <strain evidence="7">02402/16</strain>
        <tissue evidence="7">Leaf</tissue>
    </source>
</reference>
<dbReference type="InterPro" id="IPR003151">
    <property type="entry name" value="PIK-rel_kinase_FAT"/>
</dbReference>
<dbReference type="Pfam" id="PF02259">
    <property type="entry name" value="FAT"/>
    <property type="match status" value="1"/>
</dbReference>